<sequence>MHRMNIAAFIAALPRIEADLSVPTRSFTPTNLQPIRASIDYEAGEPVRTPLQDPPCAPAMASCVHTATTTMAPDRLARIPFDKILQRSIGQTTPRTSAQLRNQLMVSFITAALADSPPRIVLSDVSWRQYPQNISTHERKFSNNTSARISHESILWVQHTTKLRLATTSAPVSMVIAPMVPGLLRPYSIDL</sequence>
<reference evidence="1 2" key="1">
    <citation type="journal article" date="2024" name="J. Plant Pathol.">
        <title>Sequence and assembly of the genome of Seiridium unicorne, isolate CBS 538.82, causal agent of cypress canker disease.</title>
        <authorList>
            <person name="Scali E."/>
            <person name="Rocca G.D."/>
            <person name="Danti R."/>
            <person name="Garbelotto M."/>
            <person name="Barberini S."/>
            <person name="Baroncelli R."/>
            <person name="Emiliani G."/>
        </authorList>
    </citation>
    <scope>NUCLEOTIDE SEQUENCE [LARGE SCALE GENOMIC DNA]</scope>
    <source>
        <strain evidence="1 2">BM-138-508</strain>
    </source>
</reference>
<protein>
    <submittedName>
        <fullName evidence="1">Uncharacterized protein</fullName>
    </submittedName>
</protein>
<dbReference type="Proteomes" id="UP001408356">
    <property type="component" value="Unassembled WGS sequence"/>
</dbReference>
<comment type="caution">
    <text evidence="1">The sequence shown here is derived from an EMBL/GenBank/DDBJ whole genome shotgun (WGS) entry which is preliminary data.</text>
</comment>
<accession>A0ABR2VHY9</accession>
<evidence type="ECO:0000313" key="1">
    <source>
        <dbReference type="EMBL" id="KAK9426116.1"/>
    </source>
</evidence>
<organism evidence="1 2">
    <name type="scientific">Seiridium unicorne</name>
    <dbReference type="NCBI Taxonomy" id="138068"/>
    <lineage>
        <taxon>Eukaryota</taxon>
        <taxon>Fungi</taxon>
        <taxon>Dikarya</taxon>
        <taxon>Ascomycota</taxon>
        <taxon>Pezizomycotina</taxon>
        <taxon>Sordariomycetes</taxon>
        <taxon>Xylariomycetidae</taxon>
        <taxon>Amphisphaeriales</taxon>
        <taxon>Sporocadaceae</taxon>
        <taxon>Seiridium</taxon>
    </lineage>
</organism>
<keyword evidence="2" id="KW-1185">Reference proteome</keyword>
<gene>
    <name evidence="1" type="ORF">SUNI508_12570</name>
</gene>
<name>A0ABR2VHY9_9PEZI</name>
<proteinExistence type="predicted"/>
<dbReference type="EMBL" id="JARVKF010000005">
    <property type="protein sequence ID" value="KAK9426116.1"/>
    <property type="molecule type" value="Genomic_DNA"/>
</dbReference>
<evidence type="ECO:0000313" key="2">
    <source>
        <dbReference type="Proteomes" id="UP001408356"/>
    </source>
</evidence>